<dbReference type="Proteomes" id="UP000249016">
    <property type="component" value="Unassembled WGS sequence"/>
</dbReference>
<dbReference type="InterPro" id="IPR036102">
    <property type="entry name" value="OsmC/Ohrsf"/>
</dbReference>
<accession>A0A327NJF0</accession>
<reference evidence="1 2" key="1">
    <citation type="submission" date="2018-06" db="EMBL/GenBank/DDBJ databases">
        <title>Spirosoma sp. HMF3257 Genome sequencing and assembly.</title>
        <authorList>
            <person name="Kang H."/>
            <person name="Cha I."/>
            <person name="Kim H."/>
            <person name="Kang J."/>
            <person name="Joh K."/>
        </authorList>
    </citation>
    <scope>NUCLEOTIDE SEQUENCE [LARGE SCALE GENOMIC DNA]</scope>
    <source>
        <strain evidence="1 2">HMF3257</strain>
    </source>
</reference>
<evidence type="ECO:0000313" key="2">
    <source>
        <dbReference type="Proteomes" id="UP000249016"/>
    </source>
</evidence>
<dbReference type="Pfam" id="PF02566">
    <property type="entry name" value="OsmC"/>
    <property type="match status" value="1"/>
</dbReference>
<dbReference type="SUPFAM" id="SSF82784">
    <property type="entry name" value="OsmC-like"/>
    <property type="match status" value="1"/>
</dbReference>
<dbReference type="RefSeq" id="WP_111342784.1">
    <property type="nucleotide sequence ID" value="NZ_QLII01000001.1"/>
</dbReference>
<dbReference type="PANTHER" id="PTHR39624">
    <property type="entry name" value="PROTEIN INVOLVED IN RIMO-MEDIATED BETA-METHYLTHIOLATION OF RIBOSOMAL PROTEIN S12 YCAO"/>
    <property type="match status" value="1"/>
</dbReference>
<dbReference type="InterPro" id="IPR003718">
    <property type="entry name" value="OsmC/Ohr_fam"/>
</dbReference>
<comment type="caution">
    <text evidence="1">The sequence shown here is derived from an EMBL/GenBank/DDBJ whole genome shotgun (WGS) entry which is preliminary data.</text>
</comment>
<dbReference type="InterPro" id="IPR015946">
    <property type="entry name" value="KH_dom-like_a/b"/>
</dbReference>
<dbReference type="AlphaFoldDB" id="A0A327NJF0"/>
<keyword evidence="2" id="KW-1185">Reference proteome</keyword>
<dbReference type="OrthoDB" id="290036at2"/>
<dbReference type="EMBL" id="QLII01000001">
    <property type="protein sequence ID" value="RAI74965.1"/>
    <property type="molecule type" value="Genomic_DNA"/>
</dbReference>
<organism evidence="1 2">
    <name type="scientific">Spirosoma telluris</name>
    <dbReference type="NCBI Taxonomy" id="2183553"/>
    <lineage>
        <taxon>Bacteria</taxon>
        <taxon>Pseudomonadati</taxon>
        <taxon>Bacteroidota</taxon>
        <taxon>Cytophagia</taxon>
        <taxon>Cytophagales</taxon>
        <taxon>Cytophagaceae</taxon>
        <taxon>Spirosoma</taxon>
    </lineage>
</organism>
<dbReference type="Gene3D" id="3.30.300.20">
    <property type="match status" value="1"/>
</dbReference>
<name>A0A327NJF0_9BACT</name>
<proteinExistence type="predicted"/>
<evidence type="ECO:0000313" key="1">
    <source>
        <dbReference type="EMBL" id="RAI74965.1"/>
    </source>
</evidence>
<sequence>MATIHIDYLGELRTDCVHLQSGTHINTDAPTDNQGLGEAFSPTDLVANALGTCIITTMAIFARRDGIDLKGSVLDVTKVMTSKPPRRIARIEINLILRANQEGNLFLPDDETRARLEKIAHTCPVAISLHPDVEQAVNIQWEKGVLV</sequence>
<protein>
    <submittedName>
        <fullName evidence="1">OsmC family peroxiredoxin</fullName>
    </submittedName>
</protein>
<dbReference type="PANTHER" id="PTHR39624:SF2">
    <property type="entry name" value="OSMC-LIKE PROTEIN"/>
    <property type="match status" value="1"/>
</dbReference>
<gene>
    <name evidence="1" type="ORF">HMF3257_13320</name>
</gene>